<protein>
    <submittedName>
        <fullName evidence="1">DUF3107 domain-containing protein</fullName>
    </submittedName>
</protein>
<accession>A0ABY8QQU2</accession>
<name>A0ABY8QQU2_9MICO</name>
<proteinExistence type="predicted"/>
<dbReference type="RefSeq" id="WP_349637316.1">
    <property type="nucleotide sequence ID" value="NZ_CP090958.1"/>
</dbReference>
<keyword evidence="2" id="KW-1185">Reference proteome</keyword>
<sequence>MEIKIGVQNAPRELVLESNMTADDVYQAVSEAVESRTVLRLVDEKGRQVVVPAGVLGYVETGSEESRRVGFGPH</sequence>
<evidence type="ECO:0000313" key="1">
    <source>
        <dbReference type="EMBL" id="WGW10535.1"/>
    </source>
</evidence>
<dbReference type="InterPro" id="IPR021456">
    <property type="entry name" value="DUF3107"/>
</dbReference>
<dbReference type="Proteomes" id="UP001209083">
    <property type="component" value="Chromosome"/>
</dbReference>
<organism evidence="1 2">
    <name type="scientific">Saxibacter everestensis</name>
    <dbReference type="NCBI Taxonomy" id="2909229"/>
    <lineage>
        <taxon>Bacteria</taxon>
        <taxon>Bacillati</taxon>
        <taxon>Actinomycetota</taxon>
        <taxon>Actinomycetes</taxon>
        <taxon>Micrococcales</taxon>
        <taxon>Brevibacteriaceae</taxon>
        <taxon>Saxibacter</taxon>
    </lineage>
</organism>
<dbReference type="EMBL" id="CP090958">
    <property type="protein sequence ID" value="WGW10535.1"/>
    <property type="molecule type" value="Genomic_DNA"/>
</dbReference>
<evidence type="ECO:0000313" key="2">
    <source>
        <dbReference type="Proteomes" id="UP001209083"/>
    </source>
</evidence>
<dbReference type="Pfam" id="PF11305">
    <property type="entry name" value="DUF3107"/>
    <property type="match status" value="1"/>
</dbReference>
<reference evidence="1 2" key="1">
    <citation type="submission" date="2023-05" db="EMBL/GenBank/DDBJ databases">
        <title>Lithophilousrod everest ZFBP1038 complete genpme.</title>
        <authorList>
            <person name="Tian M."/>
        </authorList>
    </citation>
    <scope>NUCLEOTIDE SEQUENCE [LARGE SCALE GENOMIC DNA]</scope>
    <source>
        <strain evidence="1 2">ZFBP1038</strain>
    </source>
</reference>
<gene>
    <name evidence="1" type="ORF">LWF01_10325</name>
</gene>